<protein>
    <submittedName>
        <fullName evidence="2">Uncharacterized protein</fullName>
    </submittedName>
</protein>
<feature type="region of interest" description="Disordered" evidence="1">
    <location>
        <begin position="48"/>
        <end position="83"/>
    </location>
</feature>
<proteinExistence type="predicted"/>
<sequence>MIDFSCGLTHVGTLLWFMSTRFLPDAQASRRGPLLLVYREPHAVDHALKSPATRTESGRSLSIQAPTFSSHSSHSFMEPDGGRYTPITATSPQCAATYLLSGVQDGAFRHHLQVMATDPRRSPTHNGWLSGTRWDSETTLIVQPLSASVCRNKSCAARERHKLTFNNLRAIT</sequence>
<organism evidence="2 3">
    <name type="scientific">Cardiocondyla obscurior</name>
    <dbReference type="NCBI Taxonomy" id="286306"/>
    <lineage>
        <taxon>Eukaryota</taxon>
        <taxon>Metazoa</taxon>
        <taxon>Ecdysozoa</taxon>
        <taxon>Arthropoda</taxon>
        <taxon>Hexapoda</taxon>
        <taxon>Insecta</taxon>
        <taxon>Pterygota</taxon>
        <taxon>Neoptera</taxon>
        <taxon>Endopterygota</taxon>
        <taxon>Hymenoptera</taxon>
        <taxon>Apocrita</taxon>
        <taxon>Aculeata</taxon>
        <taxon>Formicoidea</taxon>
        <taxon>Formicidae</taxon>
        <taxon>Myrmicinae</taxon>
        <taxon>Cardiocondyla</taxon>
    </lineage>
</organism>
<dbReference type="Proteomes" id="UP001430953">
    <property type="component" value="Unassembled WGS sequence"/>
</dbReference>
<dbReference type="EMBL" id="JADYXP020000031">
    <property type="protein sequence ID" value="KAL0098916.1"/>
    <property type="molecule type" value="Genomic_DNA"/>
</dbReference>
<accession>A0AAW2E5F9</accession>
<evidence type="ECO:0000313" key="2">
    <source>
        <dbReference type="EMBL" id="KAL0098916.1"/>
    </source>
</evidence>
<name>A0AAW2E5F9_9HYME</name>
<comment type="caution">
    <text evidence="2">The sequence shown here is derived from an EMBL/GenBank/DDBJ whole genome shotgun (WGS) entry which is preliminary data.</text>
</comment>
<evidence type="ECO:0000313" key="3">
    <source>
        <dbReference type="Proteomes" id="UP001430953"/>
    </source>
</evidence>
<feature type="compositionally biased region" description="Polar residues" evidence="1">
    <location>
        <begin position="52"/>
        <end position="75"/>
    </location>
</feature>
<gene>
    <name evidence="2" type="ORF">PUN28_020824</name>
</gene>
<keyword evidence="3" id="KW-1185">Reference proteome</keyword>
<reference evidence="2 3" key="1">
    <citation type="submission" date="2023-03" db="EMBL/GenBank/DDBJ databases">
        <title>High recombination rates correlate with genetic variation in Cardiocondyla obscurior ants.</title>
        <authorList>
            <person name="Errbii M."/>
        </authorList>
    </citation>
    <scope>NUCLEOTIDE SEQUENCE [LARGE SCALE GENOMIC DNA]</scope>
    <source>
        <strain evidence="2">Alpha-2009</strain>
        <tissue evidence="2">Whole body</tissue>
    </source>
</reference>
<dbReference type="AlphaFoldDB" id="A0AAW2E5F9"/>
<evidence type="ECO:0000256" key="1">
    <source>
        <dbReference type="SAM" id="MobiDB-lite"/>
    </source>
</evidence>